<evidence type="ECO:0000256" key="15">
    <source>
        <dbReference type="ARBA" id="ARBA00030682"/>
    </source>
</evidence>
<dbReference type="GO" id="GO:0008413">
    <property type="term" value="F:8-oxo-7,8-dihydroguanosine triphosphate pyrophosphatase activity"/>
    <property type="evidence" value="ECO:0007669"/>
    <property type="project" value="InterPro"/>
</dbReference>
<evidence type="ECO:0000256" key="10">
    <source>
        <dbReference type="ARBA" id="ARBA00024596"/>
    </source>
</evidence>
<dbReference type="InterPro" id="IPR020084">
    <property type="entry name" value="NUDIX_hydrolase_CS"/>
</dbReference>
<evidence type="ECO:0000256" key="9">
    <source>
        <dbReference type="ARBA" id="ARBA00024486"/>
    </source>
</evidence>
<evidence type="ECO:0000256" key="13">
    <source>
        <dbReference type="ARBA" id="ARBA00029673"/>
    </source>
</evidence>
<organism evidence="23 24">
    <name type="scientific">Candidatus Jorgensenbacteria bacterium GWC1_48_12</name>
    <dbReference type="NCBI Taxonomy" id="1798469"/>
    <lineage>
        <taxon>Bacteria</taxon>
        <taxon>Candidatus Joergenseniibacteriota</taxon>
    </lineage>
</organism>
<keyword evidence="6" id="KW-0460">Magnesium</keyword>
<evidence type="ECO:0000256" key="20">
    <source>
        <dbReference type="ARBA" id="ARBA00049032"/>
    </source>
</evidence>
<evidence type="ECO:0000256" key="18">
    <source>
        <dbReference type="ARBA" id="ARBA00048002"/>
    </source>
</evidence>
<sequence length="154" mass="17948">MRDVTLCFLTNGDKICLAMKKRGFGEGKWNGIGGKVHDNETIEEAAVRELKEEIGAETNVGELQNAGNIKFLFNEHPDWNQRMHIFLVKNWEGELRESDEMRPEWYDKSKLPYEKMWVDDSYWLPLVLSGKRIEGECYFKGKGGEIDKFDIKEI</sequence>
<evidence type="ECO:0000313" key="24">
    <source>
        <dbReference type="Proteomes" id="UP000179324"/>
    </source>
</evidence>
<dbReference type="PRINTS" id="PR01403">
    <property type="entry name" value="8OXTPHPHTASE"/>
</dbReference>
<comment type="catalytic activity">
    <reaction evidence="8">
        <text>2-oxo-dATP + H2O = 2-oxo-dAMP + diphosphate + H(+)</text>
        <dbReference type="Rhea" id="RHEA:31583"/>
        <dbReference type="ChEBI" id="CHEBI:15377"/>
        <dbReference type="ChEBI" id="CHEBI:15378"/>
        <dbReference type="ChEBI" id="CHEBI:33019"/>
        <dbReference type="ChEBI" id="CHEBI:63212"/>
        <dbReference type="ChEBI" id="CHEBI:77897"/>
        <dbReference type="EC" id="3.6.1.56"/>
    </reaction>
    <physiologicalReaction direction="left-to-right" evidence="8">
        <dbReference type="Rhea" id="RHEA:31584"/>
    </physiologicalReaction>
</comment>
<keyword evidence="4" id="KW-0479">Metal-binding</keyword>
<evidence type="ECO:0000256" key="3">
    <source>
        <dbReference type="ARBA" id="ARBA00011245"/>
    </source>
</evidence>
<comment type="cofactor">
    <cofactor evidence="1">
        <name>Mg(2+)</name>
        <dbReference type="ChEBI" id="CHEBI:18420"/>
    </cofactor>
</comment>
<dbReference type="PROSITE" id="PS51462">
    <property type="entry name" value="NUDIX"/>
    <property type="match status" value="1"/>
</dbReference>
<dbReference type="InterPro" id="IPR003563">
    <property type="entry name" value="8ODP"/>
</dbReference>
<evidence type="ECO:0000256" key="5">
    <source>
        <dbReference type="ARBA" id="ARBA00022801"/>
    </source>
</evidence>
<comment type="catalytic activity">
    <reaction evidence="20">
        <text>N(6)-methyl-dATP + H2O = N(6)-methyl-dAMP + diphosphate + H(+)</text>
        <dbReference type="Rhea" id="RHEA:67604"/>
        <dbReference type="ChEBI" id="CHEBI:15377"/>
        <dbReference type="ChEBI" id="CHEBI:15378"/>
        <dbReference type="ChEBI" id="CHEBI:33019"/>
        <dbReference type="ChEBI" id="CHEBI:169976"/>
        <dbReference type="ChEBI" id="CHEBI:172872"/>
    </reaction>
    <physiologicalReaction direction="left-to-right" evidence="20">
        <dbReference type="Rhea" id="RHEA:67605"/>
    </physiologicalReaction>
</comment>
<dbReference type="Gene3D" id="3.90.79.10">
    <property type="entry name" value="Nucleoside Triphosphate Pyrophosphohydrolase"/>
    <property type="match status" value="1"/>
</dbReference>
<comment type="catalytic activity">
    <reaction evidence="10">
        <text>2-oxo-ATP + H2O = 2-oxo-AMP + diphosphate + H(+)</text>
        <dbReference type="Rhea" id="RHEA:67392"/>
        <dbReference type="ChEBI" id="CHEBI:15377"/>
        <dbReference type="ChEBI" id="CHEBI:15378"/>
        <dbReference type="ChEBI" id="CHEBI:33019"/>
        <dbReference type="ChEBI" id="CHEBI:71395"/>
        <dbReference type="ChEBI" id="CHEBI:172878"/>
    </reaction>
    <physiologicalReaction direction="left-to-right" evidence="10">
        <dbReference type="Rhea" id="RHEA:67393"/>
    </physiologicalReaction>
</comment>
<comment type="catalytic activity">
    <reaction evidence="19">
        <text>O(6)-methyl-dGTP + H2O = O(6)-methyl-dGMP + diphosphate + H(+)</text>
        <dbReference type="Rhea" id="RHEA:67600"/>
        <dbReference type="ChEBI" id="CHEBI:15377"/>
        <dbReference type="ChEBI" id="CHEBI:15378"/>
        <dbReference type="ChEBI" id="CHEBI:33019"/>
        <dbReference type="ChEBI" id="CHEBI:169974"/>
        <dbReference type="ChEBI" id="CHEBI:169975"/>
    </reaction>
    <physiologicalReaction direction="left-to-right" evidence="19">
        <dbReference type="Rhea" id="RHEA:67601"/>
    </physiologicalReaction>
</comment>
<dbReference type="AlphaFoldDB" id="A0A1F6BPH6"/>
<dbReference type="Proteomes" id="UP000179324">
    <property type="component" value="Unassembled WGS sequence"/>
</dbReference>
<dbReference type="GO" id="GO:0005737">
    <property type="term" value="C:cytoplasm"/>
    <property type="evidence" value="ECO:0007669"/>
    <property type="project" value="TreeGrafter"/>
</dbReference>
<reference evidence="23 24" key="1">
    <citation type="journal article" date="2016" name="Nat. Commun.">
        <title>Thousands of microbial genomes shed light on interconnected biogeochemical processes in an aquifer system.</title>
        <authorList>
            <person name="Anantharaman K."/>
            <person name="Brown C.T."/>
            <person name="Hug L.A."/>
            <person name="Sharon I."/>
            <person name="Castelle C.J."/>
            <person name="Probst A.J."/>
            <person name="Thomas B.C."/>
            <person name="Singh A."/>
            <person name="Wilkins M.J."/>
            <person name="Karaoz U."/>
            <person name="Brodie E.L."/>
            <person name="Williams K.H."/>
            <person name="Hubbard S.S."/>
            <person name="Banfield J.F."/>
        </authorList>
    </citation>
    <scope>NUCLEOTIDE SEQUENCE [LARGE SCALE GENOMIC DNA]</scope>
</reference>
<dbReference type="PANTHER" id="PTHR43758:SF2">
    <property type="entry name" value="OXIDIZED PURINE NUCLEOSIDE TRIPHOSPHATE HYDROLASE"/>
    <property type="match status" value="1"/>
</dbReference>
<evidence type="ECO:0000313" key="23">
    <source>
        <dbReference type="EMBL" id="OGG38811.1"/>
    </source>
</evidence>
<dbReference type="GO" id="GO:0008828">
    <property type="term" value="F:dATP diphosphatase activity"/>
    <property type="evidence" value="ECO:0007669"/>
    <property type="project" value="UniProtKB-EC"/>
</dbReference>
<evidence type="ECO:0000256" key="12">
    <source>
        <dbReference type="ARBA" id="ARBA00026218"/>
    </source>
</evidence>
<dbReference type="Pfam" id="PF00293">
    <property type="entry name" value="NUDIX"/>
    <property type="match status" value="1"/>
</dbReference>
<accession>A0A1F6BPH6</accession>
<evidence type="ECO:0000256" key="4">
    <source>
        <dbReference type="ARBA" id="ARBA00022723"/>
    </source>
</evidence>
<protein>
    <recommendedName>
        <fullName evidence="12">Oxidized purine nucleoside triphosphate hydrolase</fullName>
        <ecNumber evidence="11">3.6.1.56</ecNumber>
    </recommendedName>
    <alternativeName>
        <fullName evidence="16">2-hydroxy-dATP diphosphatase</fullName>
    </alternativeName>
    <alternativeName>
        <fullName evidence="15">7,8-dihydro-8-oxoguanine triphosphatase</fullName>
    </alternativeName>
    <alternativeName>
        <fullName evidence="14">8-oxo-dGTPase</fullName>
    </alternativeName>
    <alternativeName>
        <fullName evidence="17">Methylated purine nucleoside triphosphate hydrolase</fullName>
    </alternativeName>
    <alternativeName>
        <fullName evidence="13">Nucleoside diphosphate-linked moiety X motif 1</fullName>
    </alternativeName>
</protein>
<comment type="caution">
    <text evidence="23">The sequence shown here is derived from an EMBL/GenBank/DDBJ whole genome shotgun (WGS) entry which is preliminary data.</text>
</comment>
<dbReference type="PANTHER" id="PTHR43758">
    <property type="entry name" value="7,8-DIHYDRO-8-OXOGUANINE TRIPHOSPHATASE"/>
    <property type="match status" value="1"/>
</dbReference>
<comment type="subunit">
    <text evidence="3">Monomer.</text>
</comment>
<evidence type="ECO:0000256" key="19">
    <source>
        <dbReference type="ARBA" id="ARBA00048894"/>
    </source>
</evidence>
<dbReference type="InterPro" id="IPR000086">
    <property type="entry name" value="NUDIX_hydrolase_dom"/>
</dbReference>
<evidence type="ECO:0000256" key="8">
    <source>
        <dbReference type="ARBA" id="ARBA00024459"/>
    </source>
</evidence>
<evidence type="ECO:0000256" key="1">
    <source>
        <dbReference type="ARBA" id="ARBA00001946"/>
    </source>
</evidence>
<dbReference type="CDD" id="cd03427">
    <property type="entry name" value="NUDIX_MTH1_Nudt1"/>
    <property type="match status" value="1"/>
</dbReference>
<name>A0A1F6BPH6_9BACT</name>
<comment type="catalytic activity">
    <reaction evidence="18">
        <text>N(6)-methyl-ATP + H2O = N(6)-methyl-AMP + diphosphate + H(+)</text>
        <dbReference type="Rhea" id="RHEA:67608"/>
        <dbReference type="ChEBI" id="CHEBI:15377"/>
        <dbReference type="ChEBI" id="CHEBI:15378"/>
        <dbReference type="ChEBI" id="CHEBI:33019"/>
        <dbReference type="ChEBI" id="CHEBI:144842"/>
        <dbReference type="ChEBI" id="CHEBI:172873"/>
    </reaction>
    <physiologicalReaction direction="left-to-right" evidence="18">
        <dbReference type="Rhea" id="RHEA:67609"/>
    </physiologicalReaction>
</comment>
<evidence type="ECO:0000256" key="2">
    <source>
        <dbReference type="ARBA" id="ARBA00005582"/>
    </source>
</evidence>
<evidence type="ECO:0000256" key="6">
    <source>
        <dbReference type="ARBA" id="ARBA00022842"/>
    </source>
</evidence>
<evidence type="ECO:0000259" key="22">
    <source>
        <dbReference type="PROSITE" id="PS51462"/>
    </source>
</evidence>
<evidence type="ECO:0000256" key="21">
    <source>
        <dbReference type="ARBA" id="ARBA00053094"/>
    </source>
</evidence>
<comment type="function">
    <text evidence="21">Oxidized purine nucleoside triphosphate hydrolase which is a prominent sanitizer of the oxidized nucleotide pool. Catalyzes the hydrolysis of 2-oxo-dATP (2-hydroxy-dATP) into 2-oxo-dAMP. Also has a significant hydrolase activity toward 2-oxo-ATP, 8-oxo-dGTP and 8-oxo-dATP. Through the hydrolysis of oxidized purine nucleoside triphosphates, prevents their incorporation into DNA and the subsequent transversions A:T to C:G and G:C to T:A. Also catalyzes the hydrolysis of methylated purine nucleoside triphosphate preventing their integration into DNA. Through this antimutagenic activity protects cells from oxidative stress.</text>
</comment>
<comment type="similarity">
    <text evidence="2">Belongs to the Nudix hydrolase family.</text>
</comment>
<evidence type="ECO:0000256" key="7">
    <source>
        <dbReference type="ARBA" id="ARBA00024448"/>
    </source>
</evidence>
<evidence type="ECO:0000256" key="16">
    <source>
        <dbReference type="ARBA" id="ARBA00031927"/>
    </source>
</evidence>
<evidence type="ECO:0000256" key="11">
    <source>
        <dbReference type="ARBA" id="ARBA00026103"/>
    </source>
</evidence>
<dbReference type="PROSITE" id="PS00893">
    <property type="entry name" value="NUDIX_BOX"/>
    <property type="match status" value="1"/>
</dbReference>
<dbReference type="GO" id="GO:0046872">
    <property type="term" value="F:metal ion binding"/>
    <property type="evidence" value="ECO:0007669"/>
    <property type="project" value="UniProtKB-KW"/>
</dbReference>
<dbReference type="SUPFAM" id="SSF55811">
    <property type="entry name" value="Nudix"/>
    <property type="match status" value="1"/>
</dbReference>
<keyword evidence="5" id="KW-0378">Hydrolase</keyword>
<comment type="catalytic activity">
    <reaction evidence="9">
        <text>8-oxo-dGTP + H2O = 8-oxo-dGMP + diphosphate + H(+)</text>
        <dbReference type="Rhea" id="RHEA:31575"/>
        <dbReference type="ChEBI" id="CHEBI:15377"/>
        <dbReference type="ChEBI" id="CHEBI:15378"/>
        <dbReference type="ChEBI" id="CHEBI:33019"/>
        <dbReference type="ChEBI" id="CHEBI:63224"/>
        <dbReference type="ChEBI" id="CHEBI:77896"/>
    </reaction>
    <physiologicalReaction direction="left-to-right" evidence="9">
        <dbReference type="Rhea" id="RHEA:31576"/>
    </physiologicalReaction>
</comment>
<proteinExistence type="inferred from homology"/>
<gene>
    <name evidence="23" type="ORF">A2127_02360</name>
</gene>
<dbReference type="EMBL" id="MFKI01000023">
    <property type="protein sequence ID" value="OGG38811.1"/>
    <property type="molecule type" value="Genomic_DNA"/>
</dbReference>
<dbReference type="InterPro" id="IPR015797">
    <property type="entry name" value="NUDIX_hydrolase-like_dom_sf"/>
</dbReference>
<feature type="domain" description="Nudix hydrolase" evidence="22">
    <location>
        <begin position="1"/>
        <end position="132"/>
    </location>
</feature>
<evidence type="ECO:0000256" key="17">
    <source>
        <dbReference type="ARBA" id="ARBA00032071"/>
    </source>
</evidence>
<evidence type="ECO:0000256" key="14">
    <source>
        <dbReference type="ARBA" id="ARBA00030634"/>
    </source>
</evidence>
<comment type="catalytic activity">
    <reaction evidence="7">
        <text>8-oxo-dATP + H2O = 8-oxo-dAMP + diphosphate + H(+)</text>
        <dbReference type="Rhea" id="RHEA:65396"/>
        <dbReference type="ChEBI" id="CHEBI:15377"/>
        <dbReference type="ChEBI" id="CHEBI:15378"/>
        <dbReference type="ChEBI" id="CHEBI:33019"/>
        <dbReference type="ChEBI" id="CHEBI:71361"/>
        <dbReference type="ChEBI" id="CHEBI:172871"/>
    </reaction>
    <physiologicalReaction direction="left-to-right" evidence="7">
        <dbReference type="Rhea" id="RHEA:65397"/>
    </physiologicalReaction>
</comment>
<dbReference type="EC" id="3.6.1.56" evidence="11"/>
<dbReference type="GO" id="GO:0042262">
    <property type="term" value="P:DNA protection"/>
    <property type="evidence" value="ECO:0007669"/>
    <property type="project" value="InterPro"/>
</dbReference>